<dbReference type="Pfam" id="PF01814">
    <property type="entry name" value="Hemerythrin"/>
    <property type="match status" value="1"/>
</dbReference>
<accession>A0ABV1LZ35</accession>
<feature type="domain" description="Hemerythrin-like" evidence="1">
    <location>
        <begin position="7"/>
        <end position="125"/>
    </location>
</feature>
<keyword evidence="3" id="KW-1185">Reference proteome</keyword>
<dbReference type="PANTHER" id="PTHR39966">
    <property type="entry name" value="BLL2471 PROTEIN-RELATED"/>
    <property type="match status" value="1"/>
</dbReference>
<evidence type="ECO:0000313" key="3">
    <source>
        <dbReference type="Proteomes" id="UP001433638"/>
    </source>
</evidence>
<evidence type="ECO:0000259" key="1">
    <source>
        <dbReference type="Pfam" id="PF01814"/>
    </source>
</evidence>
<dbReference type="Gene3D" id="1.20.120.520">
    <property type="entry name" value="nmb1532 protein domain like"/>
    <property type="match status" value="1"/>
</dbReference>
<evidence type="ECO:0000313" key="2">
    <source>
        <dbReference type="EMBL" id="MEQ6289093.1"/>
    </source>
</evidence>
<dbReference type="PANTHER" id="PTHR39966:SF3">
    <property type="entry name" value="DUF438 DOMAIN-CONTAINING PROTEIN"/>
    <property type="match status" value="1"/>
</dbReference>
<name>A0ABV1LZ35_9NEIS</name>
<protein>
    <submittedName>
        <fullName evidence="2">Hemerythrin domain-containing protein</fullName>
    </submittedName>
</protein>
<dbReference type="EMBL" id="JBEFLD010000001">
    <property type="protein sequence ID" value="MEQ6289093.1"/>
    <property type="molecule type" value="Genomic_DNA"/>
</dbReference>
<dbReference type="Proteomes" id="UP001433638">
    <property type="component" value="Unassembled WGS sequence"/>
</dbReference>
<dbReference type="RefSeq" id="WP_349582509.1">
    <property type="nucleotide sequence ID" value="NZ_JBEFLD010000001.1"/>
</dbReference>
<comment type="caution">
    <text evidence="2">The sequence shown here is derived from an EMBL/GenBank/DDBJ whole genome shotgun (WGS) entry which is preliminary data.</text>
</comment>
<dbReference type="InterPro" id="IPR012312">
    <property type="entry name" value="Hemerythrin-like"/>
</dbReference>
<reference evidence="2" key="1">
    <citation type="submission" date="2024-06" db="EMBL/GenBank/DDBJ databases">
        <title>Genome sequence of Vogesella sp. MAHUQ-64.</title>
        <authorList>
            <person name="Huq M.A."/>
        </authorList>
    </citation>
    <scope>NUCLEOTIDE SEQUENCE</scope>
    <source>
        <strain evidence="2">MAHUQ-64</strain>
    </source>
</reference>
<gene>
    <name evidence="2" type="ORF">ABNW52_00475</name>
</gene>
<proteinExistence type="predicted"/>
<organism evidence="2 3">
    <name type="scientific">Vogesella oryzagri</name>
    <dbReference type="NCBI Taxonomy" id="3160864"/>
    <lineage>
        <taxon>Bacteria</taxon>
        <taxon>Pseudomonadati</taxon>
        <taxon>Pseudomonadota</taxon>
        <taxon>Betaproteobacteria</taxon>
        <taxon>Neisseriales</taxon>
        <taxon>Chromobacteriaceae</taxon>
        <taxon>Vogesella</taxon>
    </lineage>
</organism>
<sequence>MTLTRCFTQVHRACDDQFVAVENALRDGDWPQVVASCTAFCQAMEHHFAEEENVLFPAFEQASGMGQGPTVVMRHEHAEMRVLMDEMRAAAAALDGDGLAGAADTLLLLMQQHNLKEENILYPMCDRVGDMSVLLAELGHVPA</sequence>